<dbReference type="PANTHER" id="PTHR31145">
    <property type="entry name" value="INTEGRAL MEMBRANE PROTEIN (AFU_ORTHOLOGUE AFUA_7G01610)"/>
    <property type="match status" value="1"/>
</dbReference>
<organism evidence="9 10">
    <name type="scientific">Purpureocillium takamizusanense</name>
    <dbReference type="NCBI Taxonomy" id="2060973"/>
    <lineage>
        <taxon>Eukaryota</taxon>
        <taxon>Fungi</taxon>
        <taxon>Dikarya</taxon>
        <taxon>Ascomycota</taxon>
        <taxon>Pezizomycotina</taxon>
        <taxon>Sordariomycetes</taxon>
        <taxon>Hypocreomycetidae</taxon>
        <taxon>Hypocreales</taxon>
        <taxon>Ophiocordycipitaceae</taxon>
        <taxon>Purpureocillium</taxon>
    </lineage>
</organism>
<dbReference type="Pfam" id="PF06011">
    <property type="entry name" value="TRP"/>
    <property type="match status" value="1"/>
</dbReference>
<evidence type="ECO:0000256" key="2">
    <source>
        <dbReference type="ARBA" id="ARBA00010642"/>
    </source>
</evidence>
<keyword evidence="3" id="KW-0812">Transmembrane</keyword>
<evidence type="ECO:0000256" key="5">
    <source>
        <dbReference type="ARBA" id="ARBA00022989"/>
    </source>
</evidence>
<proteinExistence type="inferred from homology"/>
<evidence type="ECO:0000259" key="8">
    <source>
        <dbReference type="SMART" id="SM01320"/>
    </source>
</evidence>
<dbReference type="Pfam" id="PF14558">
    <property type="entry name" value="TRP_N"/>
    <property type="match status" value="1"/>
</dbReference>
<evidence type="ECO:0000313" key="9">
    <source>
        <dbReference type="EMBL" id="UNI19169.1"/>
    </source>
</evidence>
<dbReference type="InterPro" id="IPR032800">
    <property type="entry name" value="TRP_N"/>
</dbReference>
<feature type="signal peptide" evidence="7">
    <location>
        <begin position="1"/>
        <end position="23"/>
    </location>
</feature>
<keyword evidence="6" id="KW-0472">Membrane</keyword>
<reference evidence="9" key="1">
    <citation type="submission" date="2021-11" db="EMBL/GenBank/DDBJ databases">
        <title>Purpureocillium_takamizusanense_genome.</title>
        <authorList>
            <person name="Nguyen N.-H."/>
        </authorList>
    </citation>
    <scope>NUCLEOTIDE SEQUENCE</scope>
    <source>
        <strain evidence="9">PT3</strain>
    </source>
</reference>
<dbReference type="GO" id="GO:0055085">
    <property type="term" value="P:transmembrane transport"/>
    <property type="evidence" value="ECO:0007669"/>
    <property type="project" value="TreeGrafter"/>
</dbReference>
<dbReference type="PANTHER" id="PTHR31145:SF2">
    <property type="entry name" value="FLAVIN CARRIER PROTEIN 2"/>
    <property type="match status" value="1"/>
</dbReference>
<dbReference type="InterPro" id="IPR010308">
    <property type="entry name" value="TRP_C"/>
</dbReference>
<dbReference type="EMBL" id="CP086357">
    <property type="protein sequence ID" value="UNI19169.1"/>
    <property type="molecule type" value="Genomic_DNA"/>
</dbReference>
<sequence length="291" mass="31285">MTPQIPLLLILTSLVLFISPASAEQRLLSTSLNTCQQESGFKASLFNVVYTPANNTASIQMVATSSVQGKVIFDVAISAYGYEFIRRTLNPCDMNLPGLCPMAPGKIPFGFNLPVAEDAAKNIPGIAYNIPDLDANVKVLINLTSIRESVACVEAHISNGKTVNLLGLRWATAVVAGLTILSSAVIYMYGVGHPNTAAHIAANSLALFGYFQAQAIIGFSSVPIPPIVEAWTMNFQWSMGIIRVGFMQDIFTWYQRATGGMPARLFDSITTVSVQVAKRSLQKSSLVACGF</sequence>
<evidence type="ECO:0000256" key="4">
    <source>
        <dbReference type="ARBA" id="ARBA00022729"/>
    </source>
</evidence>
<dbReference type="SMART" id="SM01320">
    <property type="entry name" value="TRP_N"/>
    <property type="match status" value="1"/>
</dbReference>
<gene>
    <name evidence="9" type="primary">FLC3_1</name>
    <name evidence="9" type="ORF">JDV02_005377</name>
</gene>
<keyword evidence="10" id="KW-1185">Reference proteome</keyword>
<evidence type="ECO:0000313" key="10">
    <source>
        <dbReference type="Proteomes" id="UP000829364"/>
    </source>
</evidence>
<evidence type="ECO:0000256" key="3">
    <source>
        <dbReference type="ARBA" id="ARBA00022692"/>
    </source>
</evidence>
<dbReference type="GO" id="GO:0009272">
    <property type="term" value="P:fungal-type cell wall biogenesis"/>
    <property type="evidence" value="ECO:0007669"/>
    <property type="project" value="TreeGrafter"/>
</dbReference>
<feature type="domain" description="ML-like" evidence="8">
    <location>
        <begin position="25"/>
        <end position="164"/>
    </location>
</feature>
<keyword evidence="4 7" id="KW-0732">Signal</keyword>
<feature type="chain" id="PRO_5040198989" evidence="7">
    <location>
        <begin position="24"/>
        <end position="291"/>
    </location>
</feature>
<evidence type="ECO:0000256" key="1">
    <source>
        <dbReference type="ARBA" id="ARBA00004141"/>
    </source>
</evidence>
<dbReference type="RefSeq" id="XP_047842650.1">
    <property type="nucleotide sequence ID" value="XM_047986667.1"/>
</dbReference>
<keyword evidence="5" id="KW-1133">Transmembrane helix</keyword>
<accession>A0A9Q8QHX0</accession>
<dbReference type="OrthoDB" id="5212126at2759"/>
<dbReference type="AlphaFoldDB" id="A0A9Q8QHX0"/>
<protein>
    <submittedName>
        <fullName evidence="9">Flavin carrier protein 3</fullName>
    </submittedName>
</protein>
<dbReference type="KEGG" id="ptkz:JDV02_005377"/>
<dbReference type="GeneID" id="72067326"/>
<comment type="similarity">
    <text evidence="2">Belongs to the transient receptor potential (TRP) ion channel family.</text>
</comment>
<dbReference type="InterPro" id="IPR040241">
    <property type="entry name" value="TRP_Flc/Pkd2-like"/>
</dbReference>
<dbReference type="GO" id="GO:0016020">
    <property type="term" value="C:membrane"/>
    <property type="evidence" value="ECO:0007669"/>
    <property type="project" value="UniProtKB-SubCell"/>
</dbReference>
<dbReference type="Proteomes" id="UP000829364">
    <property type="component" value="Chromosome 4"/>
</dbReference>
<evidence type="ECO:0000256" key="6">
    <source>
        <dbReference type="ARBA" id="ARBA00023136"/>
    </source>
</evidence>
<name>A0A9Q8QHX0_9HYPO</name>
<evidence type="ECO:0000256" key="7">
    <source>
        <dbReference type="SAM" id="SignalP"/>
    </source>
</evidence>
<comment type="subcellular location">
    <subcellularLocation>
        <location evidence="1">Membrane</location>
        <topology evidence="1">Multi-pass membrane protein</topology>
    </subcellularLocation>
</comment>